<dbReference type="PANTHER" id="PTHR11439:SF463">
    <property type="entry name" value="REVERSE TRANSCRIPTASE TY1_COPIA-TYPE DOMAIN-CONTAINING PROTEIN"/>
    <property type="match status" value="1"/>
</dbReference>
<dbReference type="OrthoDB" id="3344688at2759"/>
<gene>
    <name evidence="1" type="ORF">AMATHDRAFT_116092</name>
</gene>
<dbReference type="PANTHER" id="PTHR11439">
    <property type="entry name" value="GAG-POL-RELATED RETROTRANSPOSON"/>
    <property type="match status" value="1"/>
</dbReference>
<proteinExistence type="predicted"/>
<accession>A0A2A9NBR3</accession>
<dbReference type="STRING" id="703135.A0A2A9NBR3"/>
<dbReference type="Proteomes" id="UP000242287">
    <property type="component" value="Unassembled WGS sequence"/>
</dbReference>
<reference evidence="1 2" key="1">
    <citation type="submission" date="2014-02" db="EMBL/GenBank/DDBJ databases">
        <title>Transposable element dynamics among asymbiotic and ectomycorrhizal Amanita fungi.</title>
        <authorList>
            <consortium name="DOE Joint Genome Institute"/>
            <person name="Hess J."/>
            <person name="Skrede I."/>
            <person name="Wolfe B."/>
            <person name="LaButti K."/>
            <person name="Ohm R.A."/>
            <person name="Grigoriev I.V."/>
            <person name="Pringle A."/>
        </authorList>
    </citation>
    <scope>NUCLEOTIDE SEQUENCE [LARGE SCALE GENOMIC DNA]</scope>
    <source>
        <strain evidence="1 2">SKay4041</strain>
    </source>
</reference>
<name>A0A2A9NBR3_9AGAR</name>
<feature type="non-terminal residue" evidence="1">
    <location>
        <position position="65"/>
    </location>
</feature>
<evidence type="ECO:0008006" key="3">
    <source>
        <dbReference type="Google" id="ProtNLM"/>
    </source>
</evidence>
<organism evidence="1 2">
    <name type="scientific">Amanita thiersii Skay4041</name>
    <dbReference type="NCBI Taxonomy" id="703135"/>
    <lineage>
        <taxon>Eukaryota</taxon>
        <taxon>Fungi</taxon>
        <taxon>Dikarya</taxon>
        <taxon>Basidiomycota</taxon>
        <taxon>Agaricomycotina</taxon>
        <taxon>Agaricomycetes</taxon>
        <taxon>Agaricomycetidae</taxon>
        <taxon>Agaricales</taxon>
        <taxon>Pluteineae</taxon>
        <taxon>Amanitaceae</taxon>
        <taxon>Amanita</taxon>
    </lineage>
</organism>
<evidence type="ECO:0000313" key="2">
    <source>
        <dbReference type="Proteomes" id="UP000242287"/>
    </source>
</evidence>
<protein>
    <recommendedName>
        <fullName evidence="3">Reverse transcriptase Ty1/copia-type domain-containing protein</fullName>
    </recommendedName>
</protein>
<dbReference type="AlphaFoldDB" id="A0A2A9NBR3"/>
<sequence>MTHPDIAYAVSKLGRFNSAPGPKHWAAVKHLFRYCKGTLDYKLQYNADNHNGSFTTFCDASHGDC</sequence>
<keyword evidence="2" id="KW-1185">Reference proteome</keyword>
<dbReference type="EMBL" id="KZ302537">
    <property type="protein sequence ID" value="PFH45142.1"/>
    <property type="molecule type" value="Genomic_DNA"/>
</dbReference>
<evidence type="ECO:0000313" key="1">
    <source>
        <dbReference type="EMBL" id="PFH45142.1"/>
    </source>
</evidence>